<feature type="signal peptide" evidence="3">
    <location>
        <begin position="1"/>
        <end position="31"/>
    </location>
</feature>
<keyword evidence="1 3" id="KW-0732">Signal</keyword>
<reference evidence="5 6" key="1">
    <citation type="submission" date="2018-05" db="EMBL/GenBank/DDBJ databases">
        <title>Rhodohalobacter halophilus gen. nov., sp. nov., a moderately halophilic member of the family Balneolaceae.</title>
        <authorList>
            <person name="Liu Z.-W."/>
        </authorList>
    </citation>
    <scope>NUCLEOTIDE SEQUENCE [LARGE SCALE GENOMIC DNA]</scope>
    <source>
        <strain evidence="5 6">8A47</strain>
    </source>
</reference>
<dbReference type="SMART" id="SM00028">
    <property type="entry name" value="TPR"/>
    <property type="match status" value="1"/>
</dbReference>
<protein>
    <recommendedName>
        <fullName evidence="4">ASPIC/UnbV domain-containing protein</fullName>
    </recommendedName>
</protein>
<organism evidence="5 6">
    <name type="scientific">Rhodohalobacter mucosus</name>
    <dbReference type="NCBI Taxonomy" id="2079485"/>
    <lineage>
        <taxon>Bacteria</taxon>
        <taxon>Pseudomonadati</taxon>
        <taxon>Balneolota</taxon>
        <taxon>Balneolia</taxon>
        <taxon>Balneolales</taxon>
        <taxon>Balneolaceae</taxon>
        <taxon>Rhodohalobacter</taxon>
    </lineage>
</organism>
<sequence>MFTQFKKNSSALSVCASLLAAVVLVSCGGNADGDAESGAEYNEAVADFYMSLAASQTDQSRFAFNKMNDVAVAFPEEAAAWANLGVYAMRQGNLELAADRLSRARNLQPENADILFLSSMVESRRGAIGESISLLRQAAEAAPERPRILFALAAELEREDDVANAEEISQVLGRLYDLAPDNQVVLLELIRVAVKENRFEEAESYLNRLSDMSSEWSAENRDQFMTVRDELGSGNASDLLLELSFLRSGLGSESEFQADLLDLQLPPTDVGYLITEFLHLPEPSVEVAEPDTQLTFTRSVPELPEERAQWLKGVTLLEDAPPFPVAISGGEVVVDNEVRLDFPGSSSELLPEAAFTEIDFNYNFRNDIAVAGSDGFRLYLQNDDQTFSDITAGTELNSDIINDRYFGIWTFDADMDGDLDLLLARYEGVPVMLRNNGDDTLTAMEPFSGSTGVRQFSWADMDGDGVPEAVLLDRRGNLRVYKNLRGGEFDDGTMIGEGRTAITVADLNADARFQIISAGRDGEIRTASIDMRSSQWSEQQLTQAGIGSEAPGFNHLFAADIDNNGALDLVHSSPDRTQIWLGDTGRQLSLLNRPETLPGGVMSVFDVDGDDRLDLLGVSSDLNPFQLMNSGTKQYFARSIRARASGTEGDRRINSFGIGGEMEVRSGLLYQKQLIESPIVHFGLGEYEEAQMLRIIWPNGSVQAEFAELGMGATIFNEQILKGSCPWLFTGDGEEMHFVTDILWRSPLGLRINALETAGVEQTLDRVRIPSEKIESVDGYYDVRITAELWESHFFDYVSLVAVDHPEGSEIFIDERFAFPAPDLSTNVMGRPLPVANVTDERGNDLTERVSELDETYAQPFVKTKYQGLTEEHSIEIALNESEAAQWLVLSGWLRPTDSSINLALSQGSIDSPQGLHVEVSTGDGSWTTLHENYGFPAGKLKTILIDLEKAGLADQIRKVRLTTTTEIYWDSILQADKMNPSLITETDLQPVQMDLRYRGFSEWYRVNDTSPKLPDYSFVSSTNQRWRDLEGFHTRFGDVSELLQNIDDRYVIMNAGDELLLRFEEAAPPREGYTRSYVFVSDGWEKDGDYNTEASATVLPLPYHGQQNYTFTGTETLFNDPVFKKYPEDWVNYHTRYITPYNFINALVFGPDEQQNE</sequence>
<dbReference type="InterPro" id="IPR011519">
    <property type="entry name" value="UnbV_ASPIC"/>
</dbReference>
<feature type="repeat" description="TPR" evidence="2">
    <location>
        <begin position="78"/>
        <end position="111"/>
    </location>
</feature>
<dbReference type="PANTHER" id="PTHR44103:SF1">
    <property type="entry name" value="PROPROTEIN CONVERTASE P"/>
    <property type="match status" value="1"/>
</dbReference>
<dbReference type="InterPro" id="IPR019734">
    <property type="entry name" value="TPR_rpt"/>
</dbReference>
<name>A0A316TS50_9BACT</name>
<evidence type="ECO:0000256" key="1">
    <source>
        <dbReference type="ARBA" id="ARBA00022729"/>
    </source>
</evidence>
<keyword evidence="2" id="KW-0802">TPR repeat</keyword>
<dbReference type="InterPro" id="IPR011990">
    <property type="entry name" value="TPR-like_helical_dom_sf"/>
</dbReference>
<feature type="domain" description="ASPIC/UnbV" evidence="4">
    <location>
        <begin position="677"/>
        <end position="703"/>
    </location>
</feature>
<dbReference type="AlphaFoldDB" id="A0A316TS50"/>
<evidence type="ECO:0000313" key="5">
    <source>
        <dbReference type="EMBL" id="PWN06688.1"/>
    </source>
</evidence>
<dbReference type="SUPFAM" id="SSF48452">
    <property type="entry name" value="TPR-like"/>
    <property type="match status" value="1"/>
</dbReference>
<dbReference type="RefSeq" id="WP_109646802.1">
    <property type="nucleotide sequence ID" value="NZ_QGGB01000006.1"/>
</dbReference>
<feature type="chain" id="PRO_5016399158" description="ASPIC/UnbV domain-containing protein" evidence="3">
    <location>
        <begin position="32"/>
        <end position="1158"/>
    </location>
</feature>
<accession>A0A316TS50</accession>
<dbReference type="EMBL" id="QGGB01000006">
    <property type="protein sequence ID" value="PWN06688.1"/>
    <property type="molecule type" value="Genomic_DNA"/>
</dbReference>
<dbReference type="PROSITE" id="PS50005">
    <property type="entry name" value="TPR"/>
    <property type="match status" value="1"/>
</dbReference>
<keyword evidence="6" id="KW-1185">Reference proteome</keyword>
<evidence type="ECO:0000313" key="6">
    <source>
        <dbReference type="Proteomes" id="UP000245533"/>
    </source>
</evidence>
<dbReference type="Pfam" id="PF13517">
    <property type="entry name" value="FG-GAP_3"/>
    <property type="match status" value="1"/>
</dbReference>
<dbReference type="InterPro" id="IPR013517">
    <property type="entry name" value="FG-GAP"/>
</dbReference>
<dbReference type="Gene3D" id="1.25.40.10">
    <property type="entry name" value="Tetratricopeptide repeat domain"/>
    <property type="match status" value="1"/>
</dbReference>
<gene>
    <name evidence="5" type="ORF">DDZ15_09235</name>
</gene>
<comment type="caution">
    <text evidence="5">The sequence shown here is derived from an EMBL/GenBank/DDBJ whole genome shotgun (WGS) entry which is preliminary data.</text>
</comment>
<dbReference type="SUPFAM" id="SSF69318">
    <property type="entry name" value="Integrin alpha N-terminal domain"/>
    <property type="match status" value="1"/>
</dbReference>
<evidence type="ECO:0000256" key="2">
    <source>
        <dbReference type="PROSITE-ProRule" id="PRU00339"/>
    </source>
</evidence>
<evidence type="ECO:0000259" key="4">
    <source>
        <dbReference type="Pfam" id="PF07593"/>
    </source>
</evidence>
<dbReference type="Proteomes" id="UP000245533">
    <property type="component" value="Unassembled WGS sequence"/>
</dbReference>
<dbReference type="InterPro" id="IPR028994">
    <property type="entry name" value="Integrin_alpha_N"/>
</dbReference>
<dbReference type="PROSITE" id="PS51257">
    <property type="entry name" value="PROKAR_LIPOPROTEIN"/>
    <property type="match status" value="1"/>
</dbReference>
<dbReference type="OrthoDB" id="9812871at2"/>
<evidence type="ECO:0000256" key="3">
    <source>
        <dbReference type="SAM" id="SignalP"/>
    </source>
</evidence>
<dbReference type="Pfam" id="PF07593">
    <property type="entry name" value="UnbV_ASPIC"/>
    <property type="match status" value="1"/>
</dbReference>
<proteinExistence type="predicted"/>
<dbReference type="PANTHER" id="PTHR44103">
    <property type="entry name" value="PROPROTEIN CONVERTASE P"/>
    <property type="match status" value="1"/>
</dbReference>